<protein>
    <submittedName>
        <fullName evidence="6">Flippase</fullName>
    </submittedName>
</protein>
<feature type="transmembrane region" description="Helical" evidence="5">
    <location>
        <begin position="331"/>
        <end position="357"/>
    </location>
</feature>
<evidence type="ECO:0000256" key="2">
    <source>
        <dbReference type="ARBA" id="ARBA00022692"/>
    </source>
</evidence>
<comment type="subcellular location">
    <subcellularLocation>
        <location evidence="1">Membrane</location>
        <topology evidence="1">Multi-pass membrane protein</topology>
    </subcellularLocation>
</comment>
<dbReference type="InterPro" id="IPR002797">
    <property type="entry name" value="Polysacc_synth"/>
</dbReference>
<feature type="transmembrane region" description="Helical" evidence="5">
    <location>
        <begin position="219"/>
        <end position="235"/>
    </location>
</feature>
<dbReference type="CDD" id="cd13128">
    <property type="entry name" value="MATE_Wzx_like"/>
    <property type="match status" value="1"/>
</dbReference>
<feature type="transmembrane region" description="Helical" evidence="5">
    <location>
        <begin position="369"/>
        <end position="389"/>
    </location>
</feature>
<dbReference type="Proteomes" id="UP001600894">
    <property type="component" value="Unassembled WGS sequence"/>
</dbReference>
<feature type="transmembrane region" description="Helical" evidence="5">
    <location>
        <begin position="123"/>
        <end position="143"/>
    </location>
</feature>
<organism evidence="6 7">
    <name type="scientific">Enterocloster alcoholdehydrogenati</name>
    <dbReference type="NCBI Taxonomy" id="2547410"/>
    <lineage>
        <taxon>Bacteria</taxon>
        <taxon>Bacillati</taxon>
        <taxon>Bacillota</taxon>
        <taxon>Clostridia</taxon>
        <taxon>Lachnospirales</taxon>
        <taxon>Lachnospiraceae</taxon>
        <taxon>Enterocloster</taxon>
    </lineage>
</organism>
<evidence type="ECO:0000313" key="6">
    <source>
        <dbReference type="EMBL" id="GAA6267606.1"/>
    </source>
</evidence>
<comment type="caution">
    <text evidence="6">The sequence shown here is derived from an EMBL/GenBank/DDBJ whole genome shotgun (WGS) entry which is preliminary data.</text>
</comment>
<dbReference type="PANTHER" id="PTHR43424:SF1">
    <property type="entry name" value="LOCUS PUTATIVE PROTEIN 1-RELATED"/>
    <property type="match status" value="1"/>
</dbReference>
<keyword evidence="3 5" id="KW-1133">Transmembrane helix</keyword>
<evidence type="ECO:0000256" key="1">
    <source>
        <dbReference type="ARBA" id="ARBA00004141"/>
    </source>
</evidence>
<feature type="transmembrane region" description="Helical" evidence="5">
    <location>
        <begin position="458"/>
        <end position="475"/>
    </location>
</feature>
<feature type="transmembrane region" description="Helical" evidence="5">
    <location>
        <begin position="395"/>
        <end position="416"/>
    </location>
</feature>
<feature type="transmembrane region" description="Helical" evidence="5">
    <location>
        <begin position="266"/>
        <end position="289"/>
    </location>
</feature>
<evidence type="ECO:0000256" key="5">
    <source>
        <dbReference type="SAM" id="Phobius"/>
    </source>
</evidence>
<feature type="transmembrane region" description="Helical" evidence="5">
    <location>
        <begin position="53"/>
        <end position="74"/>
    </location>
</feature>
<feature type="transmembrane region" description="Helical" evidence="5">
    <location>
        <begin position="95"/>
        <end position="117"/>
    </location>
</feature>
<name>A0ABQ0AU99_9FIRM</name>
<feature type="transmembrane region" description="Helical" evidence="5">
    <location>
        <begin position="428"/>
        <end position="446"/>
    </location>
</feature>
<dbReference type="InterPro" id="IPR052556">
    <property type="entry name" value="PolySynth_Transporter"/>
</dbReference>
<keyword evidence="4 5" id="KW-0472">Membrane</keyword>
<gene>
    <name evidence="6" type="ORF">F130042H8_06660</name>
</gene>
<dbReference type="EMBL" id="BAABXL010000001">
    <property type="protein sequence ID" value="GAA6267606.1"/>
    <property type="molecule type" value="Genomic_DNA"/>
</dbReference>
<proteinExistence type="predicted"/>
<dbReference type="RefSeq" id="WP_390469275.1">
    <property type="nucleotide sequence ID" value="NZ_BAABXL010000001.1"/>
</dbReference>
<feature type="transmembrane region" description="Helical" evidence="5">
    <location>
        <begin position="301"/>
        <end position="325"/>
    </location>
</feature>
<keyword evidence="2 5" id="KW-0812">Transmembrane</keyword>
<feature type="transmembrane region" description="Helical" evidence="5">
    <location>
        <begin position="150"/>
        <end position="170"/>
    </location>
</feature>
<sequence length="498" mass="54745">MSKNKEGRSKSMPSIRKNYTYNLIYQIMTLLTPFITTPYLSRVLGPDGTGIQSYTNSVVQYFAIAAALGTASYGQREIARSRDDKEALGRLFWEIELLCAGTTALCLICWMGVIGFSKEYAPYYGALSMTLIAVAFDISWFFGGLEQYGLIVVRNMAVKCVGIAMLFLFIRTKNDLLLYVSLTAATGLLGNISMWGYLRQFVGKPDISQLRPFRHLKETFVYFIPTIATSVYTILDKTMLGWFTGQDKSQNGYYEYATGFVNMSKILIMSFNAVMSARMSYLFGAGRIAEIQERIQGSMDFVLFLAVPITLGLAGIAGDFVPWFLGAEYRPVISLMYVCAPLVFVVGLSDCVGSQILTPGGMRAQSSRVIVAGAGVNFLLNLVLIPRFLASGAAAASVIAECFITIFYLWLGRGFVKPSMIWKYGWRRLLAGLAMLGAVLGLGNALETAAGTGPAVTFAQIIGGAVVYGLSLLLLKDPFIWKWAQMILCRLSGRQRGE</sequence>
<dbReference type="PANTHER" id="PTHR43424">
    <property type="entry name" value="LOCUS PUTATIVE PROTEIN 1-RELATED"/>
    <property type="match status" value="1"/>
</dbReference>
<accession>A0ABQ0AU99</accession>
<keyword evidence="7" id="KW-1185">Reference proteome</keyword>
<evidence type="ECO:0000256" key="4">
    <source>
        <dbReference type="ARBA" id="ARBA00023136"/>
    </source>
</evidence>
<feature type="transmembrane region" description="Helical" evidence="5">
    <location>
        <begin position="21"/>
        <end position="41"/>
    </location>
</feature>
<reference evidence="6 7" key="1">
    <citation type="submission" date="2024-04" db="EMBL/GenBank/DDBJ databases">
        <title>Defined microbial consortia suppress multidrug-resistant proinflammatory Enterobacteriaceae via ecological control.</title>
        <authorList>
            <person name="Furuichi M."/>
            <person name="Kawaguchi T."/>
            <person name="Pust M."/>
            <person name="Yasuma K."/>
            <person name="Plichta D."/>
            <person name="Hasegawa N."/>
            <person name="Ohya T."/>
            <person name="Bhattarai S."/>
            <person name="Sasajima S."/>
            <person name="Aoto Y."/>
            <person name="Tuganbaev T."/>
            <person name="Yaginuma M."/>
            <person name="Ueda M."/>
            <person name="Okahashi N."/>
            <person name="Amafuji K."/>
            <person name="Kiridooshi Y."/>
            <person name="Sugita K."/>
            <person name="Strazar M."/>
            <person name="Skelly A."/>
            <person name="Suda W."/>
            <person name="Hattori M."/>
            <person name="Nakamoto N."/>
            <person name="Caballero S."/>
            <person name="Norman J."/>
            <person name="Olle B."/>
            <person name="Tanoue T."/>
            <person name="Arita M."/>
            <person name="Bucci V."/>
            <person name="Atarashi K."/>
            <person name="Xavier R."/>
            <person name="Honda K."/>
        </authorList>
    </citation>
    <scope>NUCLEOTIDE SEQUENCE [LARGE SCALE GENOMIC DNA]</scope>
    <source>
        <strain evidence="7">f13</strain>
    </source>
</reference>
<evidence type="ECO:0000256" key="3">
    <source>
        <dbReference type="ARBA" id="ARBA00022989"/>
    </source>
</evidence>
<dbReference type="Pfam" id="PF01943">
    <property type="entry name" value="Polysacc_synt"/>
    <property type="match status" value="1"/>
</dbReference>
<feature type="transmembrane region" description="Helical" evidence="5">
    <location>
        <begin position="176"/>
        <end position="198"/>
    </location>
</feature>
<evidence type="ECO:0000313" key="7">
    <source>
        <dbReference type="Proteomes" id="UP001600894"/>
    </source>
</evidence>